<accession>A0A8H6HEU9</accession>
<comment type="caution">
    <text evidence="2">The sequence shown here is derived from an EMBL/GenBank/DDBJ whole genome shotgun (WGS) entry which is preliminary data.</text>
</comment>
<feature type="compositionally biased region" description="Basic and acidic residues" evidence="1">
    <location>
        <begin position="315"/>
        <end position="324"/>
    </location>
</feature>
<sequence length="360" mass="41012">MPRVDTMQGRGRRLFHWGSPPPRRTEHFLRMIEARHIRTTSSSPIIYHWSAALRKLVEWYWPCDDHSGKRLPPDQLQDHRRTHYFRAPCCLCAYLDGVPYTEAAIGVVEMLPMPHEDPDRNRTTMHGDFIAKPDIDTVCLERFYPLQGIKVQLYEEREHELDQEALANICSVEESFRGGDGLFQVMPNVMRRSSKRVPLDLKFEDVATMIKGNKSLITSLAGGLDEDEFFKTFVQCSLCKVIMLREPLSIFHRCIPSHTQQRFINHPPRCLAPVTSTHADYEDGFDTEILPGSDADTEEVESGTSSDGEADIQEEISREPSPHDLDDDDTLPVAAPSDDGVPTMTEFIDMMFNPQPTGPQ</sequence>
<dbReference type="Proteomes" id="UP000521943">
    <property type="component" value="Unassembled WGS sequence"/>
</dbReference>
<evidence type="ECO:0000313" key="3">
    <source>
        <dbReference type="Proteomes" id="UP000521943"/>
    </source>
</evidence>
<gene>
    <name evidence="2" type="ORF">DFP72DRAFT_856045</name>
</gene>
<protein>
    <submittedName>
        <fullName evidence="2">Uncharacterized protein</fullName>
    </submittedName>
</protein>
<dbReference type="OrthoDB" id="3048394at2759"/>
<proteinExistence type="predicted"/>
<evidence type="ECO:0000256" key="1">
    <source>
        <dbReference type="SAM" id="MobiDB-lite"/>
    </source>
</evidence>
<evidence type="ECO:0000313" key="2">
    <source>
        <dbReference type="EMBL" id="KAF6745740.1"/>
    </source>
</evidence>
<keyword evidence="3" id="KW-1185">Reference proteome</keyword>
<dbReference type="EMBL" id="JACGCI010000100">
    <property type="protein sequence ID" value="KAF6745740.1"/>
    <property type="molecule type" value="Genomic_DNA"/>
</dbReference>
<name>A0A8H6HEU9_9AGAR</name>
<reference evidence="2 3" key="1">
    <citation type="submission" date="2020-07" db="EMBL/GenBank/DDBJ databases">
        <title>Comparative genomics of pyrophilous fungi reveals a link between fire events and developmental genes.</title>
        <authorList>
            <consortium name="DOE Joint Genome Institute"/>
            <person name="Steindorff A.S."/>
            <person name="Carver A."/>
            <person name="Calhoun S."/>
            <person name="Stillman K."/>
            <person name="Liu H."/>
            <person name="Lipzen A."/>
            <person name="Pangilinan J."/>
            <person name="Labutti K."/>
            <person name="Bruns T.D."/>
            <person name="Grigoriev I.V."/>
        </authorList>
    </citation>
    <scope>NUCLEOTIDE SEQUENCE [LARGE SCALE GENOMIC DNA]</scope>
    <source>
        <strain evidence="2 3">CBS 144469</strain>
    </source>
</reference>
<organism evidence="2 3">
    <name type="scientific">Ephemerocybe angulata</name>
    <dbReference type="NCBI Taxonomy" id="980116"/>
    <lineage>
        <taxon>Eukaryota</taxon>
        <taxon>Fungi</taxon>
        <taxon>Dikarya</taxon>
        <taxon>Basidiomycota</taxon>
        <taxon>Agaricomycotina</taxon>
        <taxon>Agaricomycetes</taxon>
        <taxon>Agaricomycetidae</taxon>
        <taxon>Agaricales</taxon>
        <taxon>Agaricineae</taxon>
        <taxon>Psathyrellaceae</taxon>
        <taxon>Ephemerocybe</taxon>
    </lineage>
</organism>
<dbReference type="AlphaFoldDB" id="A0A8H6HEU9"/>
<feature type="region of interest" description="Disordered" evidence="1">
    <location>
        <begin position="288"/>
        <end position="344"/>
    </location>
</feature>